<dbReference type="EMBL" id="LT598461">
    <property type="protein sequence ID" value="SCU98056.1"/>
    <property type="molecule type" value="Genomic_DNA"/>
</dbReference>
<proteinExistence type="predicted"/>
<dbReference type="STRING" id="1266660.A0A1G4K321"/>
<evidence type="ECO:0000259" key="1">
    <source>
        <dbReference type="PROSITE" id="PS50280"/>
    </source>
</evidence>
<dbReference type="OrthoDB" id="42889at2759"/>
<evidence type="ECO:0000313" key="3">
    <source>
        <dbReference type="Proteomes" id="UP000190274"/>
    </source>
</evidence>
<evidence type="ECO:0000313" key="2">
    <source>
        <dbReference type="EMBL" id="SCU98056.1"/>
    </source>
</evidence>
<dbReference type="InterPro" id="IPR046341">
    <property type="entry name" value="SET_dom_sf"/>
</dbReference>
<dbReference type="PANTHER" id="PTHR13271:SF147">
    <property type="entry name" value="PROTEIN-LYSINE N-METHYLTRANSFERASE EFM1-RELATED"/>
    <property type="match status" value="1"/>
</dbReference>
<sequence length="590" mass="67359">MVTSRLDNLLTWGKQNGVKWPREVDFVENTDRGVAGVANKEISSATFEVPSDLIIRGALAKCFFNVDSNLNTWLKLLVAKLKFDPSPTVVESQNLNEKFGPYIDALPREVDSPLVWNPAELLELGNSNLRSSLPMKLKSIFHEWRGAVEQLQNQLNTGERVQEEFDSIQQLVAEGDEEHIYQEITSKVFDDELNLPWTSFPAFLWSHLVFLSRAFPEHILTPEVDPSSVILLPIVDLLNHSYNSKVEWSNAHNSFSVTKLERTREGQEIFNNYGGKGNEELLVGYGFVLEENIFDTAALKIKLPLAAILRLQTETSIKLPTMLDYTTSAFEVSSGRKIPSGNENELSQYEDGLLYLLSTSNSTCLEWLLDLFAWLGKNLAESHLSLRTRLQGLQNLRAAIEDKYGSLKAVSSRPLTVYTAKDYRVRSARIYKSGQLRILKDAINELKRTEKRWTAHHKQHTLTVSKILRDDPNFFEEELPRILQSNTDDEIELDSYHDLLFMWVTCKVQYQSIPKDIQWVTSQYDKFLQTHANEPDLISEDVKKVHAKVFFNDPNKLMLRPLAAAVAFVEASSYTRLSNDEMILVQDTDL</sequence>
<dbReference type="AlphaFoldDB" id="A0A1G4K321"/>
<dbReference type="PROSITE" id="PS50280">
    <property type="entry name" value="SET"/>
    <property type="match status" value="1"/>
</dbReference>
<dbReference type="SUPFAM" id="SSF82199">
    <property type="entry name" value="SET domain"/>
    <property type="match status" value="1"/>
</dbReference>
<protein>
    <submittedName>
        <fullName evidence="2">LADA_0H10286g1_1</fullName>
    </submittedName>
</protein>
<dbReference type="InterPro" id="IPR001214">
    <property type="entry name" value="SET_dom"/>
</dbReference>
<gene>
    <name evidence="2" type="ORF">LADA_0H10286G</name>
</gene>
<dbReference type="PANTHER" id="PTHR13271">
    <property type="entry name" value="UNCHARACTERIZED PUTATIVE METHYLTRANSFERASE"/>
    <property type="match status" value="1"/>
</dbReference>
<dbReference type="Gene3D" id="3.90.1410.10">
    <property type="entry name" value="set domain protein methyltransferase, domain 1"/>
    <property type="match status" value="1"/>
</dbReference>
<accession>A0A1G4K321</accession>
<keyword evidence="3" id="KW-1185">Reference proteome</keyword>
<dbReference type="Proteomes" id="UP000190274">
    <property type="component" value="Chromosome H"/>
</dbReference>
<name>A0A1G4K321_9SACH</name>
<reference evidence="2 3" key="1">
    <citation type="submission" date="2016-03" db="EMBL/GenBank/DDBJ databases">
        <authorList>
            <person name="Devillers H."/>
        </authorList>
    </citation>
    <scope>NUCLEOTIDE SEQUENCE [LARGE SCALE GENOMIC DNA]</scope>
    <source>
        <strain evidence="2">CBS 10888</strain>
    </source>
</reference>
<dbReference type="InterPro" id="IPR050600">
    <property type="entry name" value="SETD3_SETD6_MTase"/>
</dbReference>
<dbReference type="GO" id="GO:0016279">
    <property type="term" value="F:protein-lysine N-methyltransferase activity"/>
    <property type="evidence" value="ECO:0007669"/>
    <property type="project" value="EnsemblFungi"/>
</dbReference>
<feature type="domain" description="SET" evidence="1">
    <location>
        <begin position="120"/>
        <end position="274"/>
    </location>
</feature>
<organism evidence="2 3">
    <name type="scientific">Lachancea dasiensis</name>
    <dbReference type="NCBI Taxonomy" id="1072105"/>
    <lineage>
        <taxon>Eukaryota</taxon>
        <taxon>Fungi</taxon>
        <taxon>Dikarya</taxon>
        <taxon>Ascomycota</taxon>
        <taxon>Saccharomycotina</taxon>
        <taxon>Saccharomycetes</taxon>
        <taxon>Saccharomycetales</taxon>
        <taxon>Saccharomycetaceae</taxon>
        <taxon>Lachancea</taxon>
    </lineage>
</organism>
<dbReference type="GO" id="GO:0005634">
    <property type="term" value="C:nucleus"/>
    <property type="evidence" value="ECO:0007669"/>
    <property type="project" value="TreeGrafter"/>
</dbReference>